<evidence type="ECO:0000313" key="3">
    <source>
        <dbReference type="EMBL" id="PVZ94768.1"/>
    </source>
</evidence>
<sequence>MNLFWAEHAVLPTSIAHGVRIEEDRGRVLSVTPDAPPAGTILPGLVLPGFANGHSHAFHRALRGTTHADGGSFWSWRERMYAVAGALTPENYRELATAVFAEMVLAGYTVVGEFHYVHHLPDGTAYEADAMEQAILSAAADAGIRLTLLDTLYLEGGIDIPISDRQRRFSDGSVQAWHRRRSRLVPGRRARIGAALHSVRGVTPAAIAEVVDLDLDLLHAHVSEQPAENEQAIERWGSTPVRLLADLLGPRFTAVHATHLVDDDVAALSTGFACICPTTERDLGDGIGPARALHDAGVRLTLGSDQNAVVDPFEEIRGLEMNERLASGERGRFAPRDLLEAAGANGYASLGWDVAAIAPGALCDLVAVDDTSTRTAGSDPGQMWLTASAADVREVVVDGELVVTGGVHRLGDIASLLSAAIGRVRP</sequence>
<name>A0A2V1HQF9_9MICO</name>
<feature type="domain" description="Amidohydrolase-related" evidence="2">
    <location>
        <begin position="45"/>
        <end position="402"/>
    </location>
</feature>
<evidence type="ECO:0000313" key="4">
    <source>
        <dbReference type="Proteomes" id="UP000244893"/>
    </source>
</evidence>
<accession>A0A2V1HQF9</accession>
<dbReference type="PANTHER" id="PTHR43794">
    <property type="entry name" value="AMINOHYDROLASE SSNA-RELATED"/>
    <property type="match status" value="1"/>
</dbReference>
<proteinExistence type="predicted"/>
<dbReference type="OrthoDB" id="3204583at2"/>
<dbReference type="SUPFAM" id="SSF51556">
    <property type="entry name" value="Metallo-dependent hydrolases"/>
    <property type="match status" value="1"/>
</dbReference>
<reference evidence="3 4" key="1">
    <citation type="submission" date="2018-05" db="EMBL/GenBank/DDBJ databases">
        <title>Amnibacterium sp. M8JJ-5, whole genome shotgun sequence.</title>
        <authorList>
            <person name="Tuo L."/>
        </authorList>
    </citation>
    <scope>NUCLEOTIDE SEQUENCE [LARGE SCALE GENOMIC DNA]</scope>
    <source>
        <strain evidence="3 4">M8JJ-5</strain>
    </source>
</reference>
<organism evidence="3 4">
    <name type="scientific">Amnibacterium flavum</name>
    <dbReference type="NCBI Taxonomy" id="2173173"/>
    <lineage>
        <taxon>Bacteria</taxon>
        <taxon>Bacillati</taxon>
        <taxon>Actinomycetota</taxon>
        <taxon>Actinomycetes</taxon>
        <taxon>Micrococcales</taxon>
        <taxon>Microbacteriaceae</taxon>
        <taxon>Amnibacterium</taxon>
    </lineage>
</organism>
<dbReference type="RefSeq" id="WP_116757279.1">
    <property type="nucleotide sequence ID" value="NZ_JBHUEX010000001.1"/>
</dbReference>
<dbReference type="GO" id="GO:0016810">
    <property type="term" value="F:hydrolase activity, acting on carbon-nitrogen (but not peptide) bonds"/>
    <property type="evidence" value="ECO:0007669"/>
    <property type="project" value="InterPro"/>
</dbReference>
<dbReference type="PANTHER" id="PTHR43794:SF11">
    <property type="entry name" value="AMIDOHYDROLASE-RELATED DOMAIN-CONTAINING PROTEIN"/>
    <property type="match status" value="1"/>
</dbReference>
<protein>
    <submittedName>
        <fullName evidence="3">Formimidoylglutamate deiminase</fullName>
    </submittedName>
</protein>
<dbReference type="NCBIfam" id="NF006681">
    <property type="entry name" value="PRK09229.1-2"/>
    <property type="match status" value="1"/>
</dbReference>
<keyword evidence="1" id="KW-0378">Hydrolase</keyword>
<dbReference type="EMBL" id="QEOP01000002">
    <property type="protein sequence ID" value="PVZ94768.1"/>
    <property type="molecule type" value="Genomic_DNA"/>
</dbReference>
<evidence type="ECO:0000256" key="1">
    <source>
        <dbReference type="ARBA" id="ARBA00022801"/>
    </source>
</evidence>
<dbReference type="InterPro" id="IPR006680">
    <property type="entry name" value="Amidohydro-rel"/>
</dbReference>
<dbReference type="InterPro" id="IPR011059">
    <property type="entry name" value="Metal-dep_hydrolase_composite"/>
</dbReference>
<dbReference type="Pfam" id="PF01979">
    <property type="entry name" value="Amidohydro_1"/>
    <property type="match status" value="1"/>
</dbReference>
<dbReference type="Gene3D" id="3.20.20.140">
    <property type="entry name" value="Metal-dependent hydrolases"/>
    <property type="match status" value="1"/>
</dbReference>
<dbReference type="InterPro" id="IPR032466">
    <property type="entry name" value="Metal_Hydrolase"/>
</dbReference>
<evidence type="ECO:0000259" key="2">
    <source>
        <dbReference type="Pfam" id="PF01979"/>
    </source>
</evidence>
<dbReference type="Gene3D" id="2.30.40.10">
    <property type="entry name" value="Urease, subunit C, domain 1"/>
    <property type="match status" value="1"/>
</dbReference>
<dbReference type="AlphaFoldDB" id="A0A2V1HQF9"/>
<dbReference type="Proteomes" id="UP000244893">
    <property type="component" value="Unassembled WGS sequence"/>
</dbReference>
<dbReference type="InterPro" id="IPR050287">
    <property type="entry name" value="MTA/SAH_deaminase"/>
</dbReference>
<dbReference type="SUPFAM" id="SSF51338">
    <property type="entry name" value="Composite domain of metallo-dependent hydrolases"/>
    <property type="match status" value="1"/>
</dbReference>
<gene>
    <name evidence="3" type="ORF">DDQ50_13920</name>
</gene>
<comment type="caution">
    <text evidence="3">The sequence shown here is derived from an EMBL/GenBank/DDBJ whole genome shotgun (WGS) entry which is preliminary data.</text>
</comment>
<keyword evidence="4" id="KW-1185">Reference proteome</keyword>